<name>A0A9P5C181_9PLEO</name>
<comment type="caution">
    <text evidence="1">The sequence shown here is derived from an EMBL/GenBank/DDBJ whole genome shotgun (WGS) entry which is preliminary data.</text>
</comment>
<proteinExistence type="predicted"/>
<dbReference type="OrthoDB" id="10468767at2759"/>
<dbReference type="Proteomes" id="UP000758155">
    <property type="component" value="Unassembled WGS sequence"/>
</dbReference>
<sequence length="327" mass="36818">MSRTVSSYTGKAKNMIWNVEHLWEHNTARMRLEGAARGKLVLGKDALTGLVDPKALFNALMTAFPSGTKIPDLGQEIVKGLKGYGSLDKFGVDWKAPKNGLELIMTLYGTIGYRFPFIYVPADMNGIKNRVLSGKDAILGTVIDDQIALALDQATGAPAANFLMSGLSKTFGAVSYYNTFSQDWHGPLKAKRDLYIVAQFLADTFTGIDNFPAFLKEFDAHYLEWGGINTQKFMRFATSLIWEQLEAARANPETSAKHIRDLIQSIQWFREHTQVCIAQEWYQNYIGMEKAETKSTTLVYQVLYFFVSTLKRMYDVTVKLKLNSKKS</sequence>
<reference evidence="1" key="1">
    <citation type="submission" date="2019-04" db="EMBL/GenBank/DDBJ databases">
        <title>Sequencing of skin fungus with MAO and IRED activity.</title>
        <authorList>
            <person name="Marsaioli A.J."/>
            <person name="Bonatto J.M.C."/>
            <person name="Reis Junior O."/>
        </authorList>
    </citation>
    <scope>NUCLEOTIDE SEQUENCE</scope>
    <source>
        <strain evidence="1">28M1</strain>
    </source>
</reference>
<dbReference type="AlphaFoldDB" id="A0A9P5C181"/>
<evidence type="ECO:0000313" key="2">
    <source>
        <dbReference type="Proteomes" id="UP000758155"/>
    </source>
</evidence>
<gene>
    <name evidence="1" type="ORF">E8E12_007694</name>
</gene>
<dbReference type="EMBL" id="SWKV01000035">
    <property type="protein sequence ID" value="KAF3038679.1"/>
    <property type="molecule type" value="Genomic_DNA"/>
</dbReference>
<keyword evidence="2" id="KW-1185">Reference proteome</keyword>
<evidence type="ECO:0000313" key="1">
    <source>
        <dbReference type="EMBL" id="KAF3038679.1"/>
    </source>
</evidence>
<organism evidence="1 2">
    <name type="scientific">Didymella heteroderae</name>
    <dbReference type="NCBI Taxonomy" id="1769908"/>
    <lineage>
        <taxon>Eukaryota</taxon>
        <taxon>Fungi</taxon>
        <taxon>Dikarya</taxon>
        <taxon>Ascomycota</taxon>
        <taxon>Pezizomycotina</taxon>
        <taxon>Dothideomycetes</taxon>
        <taxon>Pleosporomycetidae</taxon>
        <taxon>Pleosporales</taxon>
        <taxon>Pleosporineae</taxon>
        <taxon>Didymellaceae</taxon>
        <taxon>Didymella</taxon>
    </lineage>
</organism>
<protein>
    <submittedName>
        <fullName evidence="1">Uncharacterized protein</fullName>
    </submittedName>
</protein>
<accession>A0A9P5C181</accession>